<evidence type="ECO:0000313" key="8">
    <source>
        <dbReference type="Proteomes" id="UP001461341"/>
    </source>
</evidence>
<evidence type="ECO:0000256" key="4">
    <source>
        <dbReference type="ARBA" id="ARBA00022806"/>
    </source>
</evidence>
<dbReference type="GO" id="GO:0003678">
    <property type="term" value="F:DNA helicase activity"/>
    <property type="evidence" value="ECO:0007669"/>
    <property type="project" value="UniProtKB-EC"/>
</dbReference>
<dbReference type="NCBIfam" id="TIGR00376">
    <property type="entry name" value="IGHMBP2 family helicase"/>
    <property type="match status" value="1"/>
</dbReference>
<dbReference type="InterPro" id="IPR041677">
    <property type="entry name" value="DNA2/NAM7_AAA_11"/>
</dbReference>
<dbReference type="CDD" id="cd18808">
    <property type="entry name" value="SF1_C_Upf1"/>
    <property type="match status" value="1"/>
</dbReference>
<evidence type="ECO:0000313" key="7">
    <source>
        <dbReference type="EMBL" id="WZL76403.1"/>
    </source>
</evidence>
<dbReference type="PANTHER" id="PTHR43788">
    <property type="entry name" value="DNA2/NAM7 HELICASE FAMILY MEMBER"/>
    <property type="match status" value="1"/>
</dbReference>
<dbReference type="InterPro" id="IPR047187">
    <property type="entry name" value="SF1_C_Upf1"/>
</dbReference>
<proteinExistence type="inferred from homology"/>
<dbReference type="PANTHER" id="PTHR43788:SF8">
    <property type="entry name" value="DNA-BINDING PROTEIN SMUBP-2"/>
    <property type="match status" value="1"/>
</dbReference>
<evidence type="ECO:0000256" key="2">
    <source>
        <dbReference type="ARBA" id="ARBA00022741"/>
    </source>
</evidence>
<dbReference type="Proteomes" id="UP001461341">
    <property type="component" value="Chromosome"/>
</dbReference>
<name>A0ABZ2YBM4_9BACT</name>
<keyword evidence="4 7" id="KW-0347">Helicase</keyword>
<dbReference type="InterPro" id="IPR014001">
    <property type="entry name" value="Helicase_ATP-bd"/>
</dbReference>
<dbReference type="EMBL" id="CP121689">
    <property type="protein sequence ID" value="WZL76403.1"/>
    <property type="molecule type" value="Genomic_DNA"/>
</dbReference>
<keyword evidence="8" id="KW-1185">Reference proteome</keyword>
<sequence length="667" mass="75970">MKLEEYLQQFRRAIAWERKAEIEAMKQEICSLSPREREQKGRALLSLSGRYLGREAGGFYLVRLGRSQPFGDLEIRVGDVVLVSRENKNPLKEGVEATVVELTPRSITVAFSDFPPRWVSGKGFLRVDLYVNDTTFRRMEEALFDFAAKSEDSFPLKRVLLESYGDELPREESTFGPIFVDTELNPSQQEAVKKALNSSLFFLIHGPPGTGKTRTAVEYIVQEVRRERRILAVADSNTACDNLLSGLVKRGVRVVRVGHPARVERELEEHSLFFMVKKLPVYGRVEKVWEEVFRLRREQERHLKPLPQWRRGMEDQDILEAAKKGESKRGVPASKIVSMARWLKIEERIRELVKEAQELENQAIQEILGDAQVVVSTNIGSGSELLKNKSFDVVVIDEGSQATEPSCLVALLRGRKLVMSGDHLQLPPTILSEEARPVLSRTLFERMMECYPEHSAFLKVQYRMNEKIMAFPNSKFYQNRLVAHPSVAQRTLSRLGISLRGNPRWKVAVDPELPLVFMDTVLCSGKEEKQYSGSTSYYNPLEARIVQEIVRDFLKLGVPEDWIGVITPYDDQVNLIRKSLPDVRVSTVDGFQGREKEIILLSLVRSNSKGEVGFLQDTRRLNVALTRACSKLVVIGDSATVSREEVYQEFIDFVKKEGCYFQIEGLG</sequence>
<dbReference type="Gene3D" id="2.40.30.270">
    <property type="match status" value="1"/>
</dbReference>
<keyword evidence="5" id="KW-0067">ATP-binding</keyword>
<dbReference type="GO" id="GO:0016787">
    <property type="term" value="F:hydrolase activity"/>
    <property type="evidence" value="ECO:0007669"/>
    <property type="project" value="UniProtKB-KW"/>
</dbReference>
<dbReference type="Pfam" id="PF13087">
    <property type="entry name" value="AAA_12"/>
    <property type="match status" value="1"/>
</dbReference>
<gene>
    <name evidence="7" type="ORF">QBE54_01330</name>
</gene>
<feature type="domain" description="Helicase ATP-binding" evidence="6">
    <location>
        <begin position="180"/>
        <end position="444"/>
    </location>
</feature>
<dbReference type="RefSeq" id="WP_369018565.1">
    <property type="nucleotide sequence ID" value="NZ_CP121689.1"/>
</dbReference>
<evidence type="ECO:0000259" key="6">
    <source>
        <dbReference type="SMART" id="SM00487"/>
    </source>
</evidence>
<keyword evidence="2" id="KW-0547">Nucleotide-binding</keyword>
<evidence type="ECO:0000256" key="5">
    <source>
        <dbReference type="ARBA" id="ARBA00022840"/>
    </source>
</evidence>
<comment type="similarity">
    <text evidence="1">Belongs to the DNA2/NAM7 helicase family.</text>
</comment>
<accession>A0ABZ2YBM4</accession>
<protein>
    <submittedName>
        <fullName evidence="7">IGHMBP2 family helicase</fullName>
        <ecNumber evidence="7">3.6.4.12</ecNumber>
    </submittedName>
</protein>
<dbReference type="InterPro" id="IPR027417">
    <property type="entry name" value="P-loop_NTPase"/>
</dbReference>
<evidence type="ECO:0000256" key="3">
    <source>
        <dbReference type="ARBA" id="ARBA00022801"/>
    </source>
</evidence>
<reference evidence="7 8" key="1">
    <citation type="submission" date="2023-03" db="EMBL/GenBank/DDBJ databases">
        <title>Novel Species.</title>
        <authorList>
            <person name="Ma S."/>
        </authorList>
    </citation>
    <scope>NUCLEOTIDE SEQUENCE [LARGE SCALE GENOMIC DNA]</scope>
    <source>
        <strain evidence="7 8">B11</strain>
    </source>
</reference>
<dbReference type="SMART" id="SM00487">
    <property type="entry name" value="DEXDc"/>
    <property type="match status" value="1"/>
</dbReference>
<keyword evidence="3 7" id="KW-0378">Hydrolase</keyword>
<dbReference type="SUPFAM" id="SSF52540">
    <property type="entry name" value="P-loop containing nucleoside triphosphate hydrolases"/>
    <property type="match status" value="1"/>
</dbReference>
<dbReference type="InterPro" id="IPR004483">
    <property type="entry name" value="SMUBP-2/Hcs1-like"/>
</dbReference>
<dbReference type="InterPro" id="IPR041679">
    <property type="entry name" value="DNA2/NAM7-like_C"/>
</dbReference>
<evidence type="ECO:0000256" key="1">
    <source>
        <dbReference type="ARBA" id="ARBA00007913"/>
    </source>
</evidence>
<dbReference type="Pfam" id="PF13086">
    <property type="entry name" value="AAA_11"/>
    <property type="match status" value="1"/>
</dbReference>
<dbReference type="Gene3D" id="3.40.50.300">
    <property type="entry name" value="P-loop containing nucleotide triphosphate hydrolases"/>
    <property type="match status" value="2"/>
</dbReference>
<dbReference type="InterPro" id="IPR050534">
    <property type="entry name" value="Coronavir_polyprotein_1ab"/>
</dbReference>
<organism evidence="7 8">
    <name type="scientific">Thermatribacter velox</name>
    <dbReference type="NCBI Taxonomy" id="3039681"/>
    <lineage>
        <taxon>Bacteria</taxon>
        <taxon>Pseudomonadati</taxon>
        <taxon>Atribacterota</taxon>
        <taxon>Atribacteria</taxon>
        <taxon>Atribacterales</taxon>
        <taxon>Thermatribacteraceae</taxon>
        <taxon>Thermatribacter</taxon>
    </lineage>
</organism>
<dbReference type="EC" id="3.6.4.12" evidence="7"/>